<feature type="transmembrane region" description="Helical" evidence="7">
    <location>
        <begin position="285"/>
        <end position="305"/>
    </location>
</feature>
<feature type="domain" description="Solute-binding protein family 3/N-terminal" evidence="9">
    <location>
        <begin position="46"/>
        <end position="271"/>
    </location>
</feature>
<dbReference type="InterPro" id="IPR005115">
    <property type="entry name" value="Gly_transporter"/>
</dbReference>
<feature type="transmembrane region" description="Helical" evidence="7">
    <location>
        <begin position="451"/>
        <end position="470"/>
    </location>
</feature>
<organism evidence="11 12">
    <name type="scientific">Candidatus Odyssella acanthamoebae</name>
    <dbReference type="NCBI Taxonomy" id="91604"/>
    <lineage>
        <taxon>Bacteria</taxon>
        <taxon>Pseudomonadati</taxon>
        <taxon>Pseudomonadota</taxon>
        <taxon>Alphaproteobacteria</taxon>
        <taxon>Holosporales</taxon>
        <taxon>Candidatus Paracaedibacteraceae</taxon>
        <taxon>Candidatus Odyssella</taxon>
    </lineage>
</organism>
<evidence type="ECO:0000256" key="8">
    <source>
        <dbReference type="SAM" id="SignalP"/>
    </source>
</evidence>
<feature type="transmembrane region" description="Helical" evidence="7">
    <location>
        <begin position="312"/>
        <end position="329"/>
    </location>
</feature>
<comment type="similarity">
    <text evidence="2">Belongs to the UPF0126 family.</text>
</comment>
<feature type="domain" description="Glycine transporter" evidence="10">
    <location>
        <begin position="288"/>
        <end position="362"/>
    </location>
</feature>
<dbReference type="Pfam" id="PF00497">
    <property type="entry name" value="SBP_bac_3"/>
    <property type="match status" value="1"/>
</dbReference>
<keyword evidence="8" id="KW-0732">Signal</keyword>
<feature type="signal peptide" evidence="8">
    <location>
        <begin position="1"/>
        <end position="26"/>
    </location>
</feature>
<feature type="chain" id="PRO_5001717340" description="Solute-binding protein family 3/N-terminal domain-containing protein" evidence="8">
    <location>
        <begin position="27"/>
        <end position="518"/>
    </location>
</feature>
<name>A0A077AZ03_9PROT</name>
<dbReference type="PANTHER" id="PTHR30506:SF3">
    <property type="entry name" value="UPF0126 INNER MEMBRANE PROTEIN YADS-RELATED"/>
    <property type="match status" value="1"/>
</dbReference>
<feature type="domain" description="Glycine transporter" evidence="10">
    <location>
        <begin position="392"/>
        <end position="463"/>
    </location>
</feature>
<dbReference type="RefSeq" id="WP_038466572.1">
    <property type="nucleotide sequence ID" value="NZ_CP008941.1"/>
</dbReference>
<reference evidence="11 12" key="1">
    <citation type="submission" date="2014-07" db="EMBL/GenBank/DDBJ databases">
        <title>Comparative genomic insights into amoeba endosymbionts belonging to the families of Holosporaceae and Candidatus Midichloriaceae within Rickettsiales.</title>
        <authorList>
            <person name="Wang Z."/>
            <person name="Wu M."/>
        </authorList>
    </citation>
    <scope>NUCLEOTIDE SEQUENCE [LARGE SCALE GENOMIC DNA]</scope>
    <source>
        <strain evidence="11">PRA3</strain>
    </source>
</reference>
<gene>
    <name evidence="11" type="ORF">ID47_11645</name>
</gene>
<protein>
    <recommendedName>
        <fullName evidence="13">Solute-binding protein family 3/N-terminal domain-containing protein</fullName>
    </recommendedName>
</protein>
<dbReference type="Proteomes" id="UP000028926">
    <property type="component" value="Chromosome"/>
</dbReference>
<evidence type="ECO:0000256" key="6">
    <source>
        <dbReference type="ARBA" id="ARBA00023136"/>
    </source>
</evidence>
<dbReference type="AlphaFoldDB" id="A0A077AZ03"/>
<dbReference type="Gene3D" id="3.40.190.10">
    <property type="entry name" value="Periplasmic binding protein-like II"/>
    <property type="match status" value="2"/>
</dbReference>
<dbReference type="InterPro" id="IPR001638">
    <property type="entry name" value="Solute-binding_3/MltF_N"/>
</dbReference>
<feature type="transmembrane region" description="Helical" evidence="7">
    <location>
        <begin position="482"/>
        <end position="501"/>
    </location>
</feature>
<feature type="transmembrane region" description="Helical" evidence="7">
    <location>
        <begin position="417"/>
        <end position="439"/>
    </location>
</feature>
<dbReference type="PANTHER" id="PTHR30506">
    <property type="entry name" value="INNER MEMBRANE PROTEIN"/>
    <property type="match status" value="1"/>
</dbReference>
<evidence type="ECO:0000256" key="3">
    <source>
        <dbReference type="ARBA" id="ARBA00022475"/>
    </source>
</evidence>
<comment type="subcellular location">
    <subcellularLocation>
        <location evidence="1">Cell membrane</location>
        <topology evidence="1">Multi-pass membrane protein</topology>
    </subcellularLocation>
</comment>
<sequence length="518" mass="58918">MSYFKKTIICCFMALGISLGGLQTNANETKYSTSDFTLIGGWYPWDPYQYLKIPSDQTSLTGLDIELQKLIMKKAGLEVQITPVSWKQHQEDLKTGARAYAMGAFYSEQRAKDFYISEPYRFEENSLFVRRRDMAKMKFDNVEGFLAYARQHNLKIGVIDKYQYASPVLNNFINDPKNEDIIVRSDTDTVNLNFLLTGKIQGFIADRIVGSTIIWRQNVGREVAEKNLHIKAPIYILMSKKKITEEQYKEINKSIQSIKNSSEYTKIVSWYLYPVLLLETTETDWFYFIEIIGIIAFALSGLVVAYRCNASLFGTFILALLPSFGGGVLRDVIFGRYPVWFMQASFYILLVITIVVVGFILAKLASYNLNFLRKYSHKKYFSPRIFEVCLMVTDAIGLAAFTVTGVLVSLIVKADPLWLWGPFFAFLTGAGGGILRDIVAKEARVGAIHGPLYPEIAIFWGGAFSVYLITIVNDVDPIKIKISVMVTIVAALLTRILIYYYRVPNIFYIREKDKSGLE</sequence>
<evidence type="ECO:0008006" key="13">
    <source>
        <dbReference type="Google" id="ProtNLM"/>
    </source>
</evidence>
<evidence type="ECO:0000256" key="5">
    <source>
        <dbReference type="ARBA" id="ARBA00022989"/>
    </source>
</evidence>
<keyword evidence="3" id="KW-1003">Cell membrane</keyword>
<dbReference type="HOGENOM" id="CLU_040892_0_0_5"/>
<evidence type="ECO:0000259" key="9">
    <source>
        <dbReference type="Pfam" id="PF00497"/>
    </source>
</evidence>
<evidence type="ECO:0000256" key="2">
    <source>
        <dbReference type="ARBA" id="ARBA00008193"/>
    </source>
</evidence>
<evidence type="ECO:0000256" key="7">
    <source>
        <dbReference type="SAM" id="Phobius"/>
    </source>
</evidence>
<keyword evidence="6 7" id="KW-0472">Membrane</keyword>
<evidence type="ECO:0000256" key="4">
    <source>
        <dbReference type="ARBA" id="ARBA00022692"/>
    </source>
</evidence>
<evidence type="ECO:0000256" key="1">
    <source>
        <dbReference type="ARBA" id="ARBA00004651"/>
    </source>
</evidence>
<keyword evidence="4 7" id="KW-0812">Transmembrane</keyword>
<dbReference type="STRING" id="91604.ID47_11645"/>
<evidence type="ECO:0000259" key="10">
    <source>
        <dbReference type="Pfam" id="PF03458"/>
    </source>
</evidence>
<dbReference type="SUPFAM" id="SSF53850">
    <property type="entry name" value="Periplasmic binding protein-like II"/>
    <property type="match status" value="1"/>
</dbReference>
<keyword evidence="5 7" id="KW-1133">Transmembrane helix</keyword>
<evidence type="ECO:0000313" key="12">
    <source>
        <dbReference type="Proteomes" id="UP000028926"/>
    </source>
</evidence>
<dbReference type="Pfam" id="PF03458">
    <property type="entry name" value="Gly_transporter"/>
    <property type="match status" value="2"/>
</dbReference>
<dbReference type="EMBL" id="CP008941">
    <property type="protein sequence ID" value="AIK97244.1"/>
    <property type="molecule type" value="Genomic_DNA"/>
</dbReference>
<dbReference type="KEGG" id="paca:ID47_11645"/>
<proteinExistence type="inferred from homology"/>
<accession>A0A077AZ03</accession>
<feature type="transmembrane region" description="Helical" evidence="7">
    <location>
        <begin position="341"/>
        <end position="364"/>
    </location>
</feature>
<dbReference type="eggNOG" id="COG2860">
    <property type="taxonomic scope" value="Bacteria"/>
</dbReference>
<keyword evidence="12" id="KW-1185">Reference proteome</keyword>
<feature type="transmembrane region" description="Helical" evidence="7">
    <location>
        <begin position="385"/>
        <end position="411"/>
    </location>
</feature>
<dbReference type="GO" id="GO:0005886">
    <property type="term" value="C:plasma membrane"/>
    <property type="evidence" value="ECO:0007669"/>
    <property type="project" value="UniProtKB-SubCell"/>
</dbReference>
<evidence type="ECO:0000313" key="11">
    <source>
        <dbReference type="EMBL" id="AIK97244.1"/>
    </source>
</evidence>
<dbReference type="OrthoDB" id="9791874at2"/>